<dbReference type="InterPro" id="IPR014567">
    <property type="entry name" value="UCP031900"/>
</dbReference>
<dbReference type="STRING" id="655353.SAMN04488056_10914"/>
<dbReference type="Proteomes" id="UP000199236">
    <property type="component" value="Unassembled WGS sequence"/>
</dbReference>
<evidence type="ECO:0000259" key="1">
    <source>
        <dbReference type="Pfam" id="PF13449"/>
    </source>
</evidence>
<dbReference type="PIRSF" id="PIRSF031900">
    <property type="entry name" value="UCP031900"/>
    <property type="match status" value="1"/>
</dbReference>
<evidence type="ECO:0000313" key="3">
    <source>
        <dbReference type="Proteomes" id="UP000199236"/>
    </source>
</evidence>
<accession>A0A1I5IJ58</accession>
<feature type="domain" description="Phytase-like" evidence="1">
    <location>
        <begin position="89"/>
        <end position="337"/>
    </location>
</feature>
<name>A0A1I5IJ58_9HYPH</name>
<dbReference type="InterPro" id="IPR027372">
    <property type="entry name" value="Phytase-like_dom"/>
</dbReference>
<sequence>MQSSKTGLFSKSRLRLSVCFSILVTIATSLSVQGHTAPMEALPKAAPSSIAIDVSAQIIDRLGRFSSGRTTYGQLEWLGGLTLSSDEPTFGGFSGLAFVDPDHFLAISDRGSVLSARLVREGERPITLADTSIRPLPGVGVELPRWRRDSEGLAIKGGEAFVSFEGETRVTRYSLKGNELFRLEGHLPLSREIGEANQANRGLESIATIPDGHPFAGGFVVLSEKPKNGRILGWIVGAGAPLAFSLPQSGELLAADADFTQEGDLVILERNFSILGGLVVQMRRVRAEDFQAGPIAHTDLLFRANLGDGMDNMEALDIQPMGGAGDNLITLMSDDNFNFLQSTLLLQFRLPANR</sequence>
<dbReference type="AlphaFoldDB" id="A0A1I5IJ58"/>
<organism evidence="2 3">
    <name type="scientific">Cohaesibacter marisflavi</name>
    <dbReference type="NCBI Taxonomy" id="655353"/>
    <lineage>
        <taxon>Bacteria</taxon>
        <taxon>Pseudomonadati</taxon>
        <taxon>Pseudomonadota</taxon>
        <taxon>Alphaproteobacteria</taxon>
        <taxon>Hyphomicrobiales</taxon>
        <taxon>Cohaesibacteraceae</taxon>
    </lineage>
</organism>
<dbReference type="Pfam" id="PF13449">
    <property type="entry name" value="Phytase-like"/>
    <property type="match status" value="1"/>
</dbReference>
<evidence type="ECO:0000313" key="2">
    <source>
        <dbReference type="EMBL" id="SFO60260.1"/>
    </source>
</evidence>
<dbReference type="EMBL" id="FOVR01000009">
    <property type="protein sequence ID" value="SFO60260.1"/>
    <property type="molecule type" value="Genomic_DNA"/>
</dbReference>
<dbReference type="RefSeq" id="WP_175528104.1">
    <property type="nucleotide sequence ID" value="NZ_FOVR01000009.1"/>
</dbReference>
<keyword evidence="3" id="KW-1185">Reference proteome</keyword>
<gene>
    <name evidence="2" type="ORF">SAMN04488056_10914</name>
</gene>
<proteinExistence type="predicted"/>
<protein>
    <recommendedName>
        <fullName evidence="1">Phytase-like domain-containing protein</fullName>
    </recommendedName>
</protein>
<reference evidence="2 3" key="1">
    <citation type="submission" date="2016-10" db="EMBL/GenBank/DDBJ databases">
        <authorList>
            <person name="de Groot N.N."/>
        </authorList>
    </citation>
    <scope>NUCLEOTIDE SEQUENCE [LARGE SCALE GENOMIC DNA]</scope>
    <source>
        <strain evidence="2 3">CGMCC 1.9157</strain>
    </source>
</reference>